<dbReference type="Proteomes" id="UP000191980">
    <property type="component" value="Unassembled WGS sequence"/>
</dbReference>
<dbReference type="InterPro" id="IPR012347">
    <property type="entry name" value="Ferritin-like"/>
</dbReference>
<keyword evidence="2" id="KW-1185">Reference proteome</keyword>
<dbReference type="STRING" id="1420851.AU255_08050"/>
<dbReference type="SUPFAM" id="SSF47240">
    <property type="entry name" value="Ferritin-like"/>
    <property type="match status" value="1"/>
</dbReference>
<dbReference type="InterPro" id="IPR009078">
    <property type="entry name" value="Ferritin-like_SF"/>
</dbReference>
<name>A0A1V8M8F1_9GAMM</name>
<dbReference type="RefSeq" id="WP_080522410.1">
    <property type="nucleotide sequence ID" value="NZ_LPUF01000001.1"/>
</dbReference>
<organism evidence="1 2">
    <name type="scientific">Methyloprofundus sedimenti</name>
    <dbReference type="NCBI Taxonomy" id="1420851"/>
    <lineage>
        <taxon>Bacteria</taxon>
        <taxon>Pseudomonadati</taxon>
        <taxon>Pseudomonadota</taxon>
        <taxon>Gammaproteobacteria</taxon>
        <taxon>Methylococcales</taxon>
        <taxon>Methylococcaceae</taxon>
        <taxon>Methyloprofundus</taxon>
    </lineage>
</organism>
<protein>
    <recommendedName>
        <fullName evidence="3">Rubrerythrin</fullName>
    </recommendedName>
</protein>
<gene>
    <name evidence="1" type="ORF">AU255_08050</name>
</gene>
<dbReference type="EMBL" id="LPUF01000001">
    <property type="protein sequence ID" value="OQK17802.1"/>
    <property type="molecule type" value="Genomic_DNA"/>
</dbReference>
<sequence>MRFEQVRDILGHAREFHKYLGEFYQNLVEQEEAARIKMLLEYLGRHEKFLEQGIASFEENASEQVLDTWFQFTQDKATLKLPNGNNIKSNMSVEDVIRMGLELDNCLIKLYKDAAEESEVPEVKEVFNNLLKMEQEEEHHLVRAALDSRDI</sequence>
<comment type="caution">
    <text evidence="1">The sequence shown here is derived from an EMBL/GenBank/DDBJ whole genome shotgun (WGS) entry which is preliminary data.</text>
</comment>
<dbReference type="OrthoDB" id="278693at2"/>
<accession>A0A1V8M8F1</accession>
<evidence type="ECO:0000313" key="2">
    <source>
        <dbReference type="Proteomes" id="UP000191980"/>
    </source>
</evidence>
<dbReference type="Gene3D" id="1.20.1260.10">
    <property type="match status" value="1"/>
</dbReference>
<dbReference type="AlphaFoldDB" id="A0A1V8M8F1"/>
<proteinExistence type="predicted"/>
<reference evidence="1 2" key="1">
    <citation type="submission" date="2015-12" db="EMBL/GenBank/DDBJ databases">
        <authorList>
            <person name="Shamseldin A."/>
            <person name="Moawad H."/>
            <person name="Abd El-Rahim W.M."/>
            <person name="Sadowsky M.J."/>
        </authorList>
    </citation>
    <scope>NUCLEOTIDE SEQUENCE [LARGE SCALE GENOMIC DNA]</scope>
    <source>
        <strain evidence="1 2">WF1</strain>
    </source>
</reference>
<evidence type="ECO:0000313" key="1">
    <source>
        <dbReference type="EMBL" id="OQK17802.1"/>
    </source>
</evidence>
<evidence type="ECO:0008006" key="3">
    <source>
        <dbReference type="Google" id="ProtNLM"/>
    </source>
</evidence>